<dbReference type="AlphaFoldDB" id="A0A7S4T8R3"/>
<evidence type="ECO:0000313" key="3">
    <source>
        <dbReference type="EMBL" id="CAE4668655.1"/>
    </source>
</evidence>
<organism evidence="3">
    <name type="scientific">Alexandrium monilatum</name>
    <dbReference type="NCBI Taxonomy" id="311494"/>
    <lineage>
        <taxon>Eukaryota</taxon>
        <taxon>Sar</taxon>
        <taxon>Alveolata</taxon>
        <taxon>Dinophyceae</taxon>
        <taxon>Gonyaulacales</taxon>
        <taxon>Pyrocystaceae</taxon>
        <taxon>Alexandrium</taxon>
    </lineage>
</organism>
<dbReference type="EMBL" id="HBNR01089911">
    <property type="protein sequence ID" value="CAE4668655.1"/>
    <property type="molecule type" value="Transcribed_RNA"/>
</dbReference>
<dbReference type="InterPro" id="IPR001478">
    <property type="entry name" value="PDZ"/>
</dbReference>
<dbReference type="PROSITE" id="PS50106">
    <property type="entry name" value="PDZ"/>
    <property type="match status" value="1"/>
</dbReference>
<evidence type="ECO:0000259" key="2">
    <source>
        <dbReference type="PROSITE" id="PS50106"/>
    </source>
</evidence>
<gene>
    <name evidence="3" type="ORF">AMON00008_LOCUS64512</name>
</gene>
<sequence length="176" mass="18978">METLATSFPWLCCCSGSTSQKDVLASPGPGAPGLPSSLDFSGPASASKPAGVKGLASTEDQCSYFQNHDDGNACQARATPEVYFEVRIQKTRDRDKLGIDIVKNGDAQLRVERVKDGLIQDWNRAQTVDGKRVAPGDNLIAVNDVSGCCKELLWAAAHNDNLRLRFTHPPDEPPKP</sequence>
<proteinExistence type="predicted"/>
<feature type="compositionally biased region" description="Low complexity" evidence="1">
    <location>
        <begin position="24"/>
        <end position="38"/>
    </location>
</feature>
<accession>A0A7S4T8R3</accession>
<feature type="region of interest" description="Disordered" evidence="1">
    <location>
        <begin position="24"/>
        <end position="52"/>
    </location>
</feature>
<evidence type="ECO:0000256" key="1">
    <source>
        <dbReference type="SAM" id="MobiDB-lite"/>
    </source>
</evidence>
<name>A0A7S4T8R3_9DINO</name>
<protein>
    <recommendedName>
        <fullName evidence="2">PDZ domain-containing protein</fullName>
    </recommendedName>
</protein>
<feature type="domain" description="PDZ" evidence="2">
    <location>
        <begin position="85"/>
        <end position="146"/>
    </location>
</feature>
<reference evidence="3" key="1">
    <citation type="submission" date="2021-01" db="EMBL/GenBank/DDBJ databases">
        <authorList>
            <person name="Corre E."/>
            <person name="Pelletier E."/>
            <person name="Niang G."/>
            <person name="Scheremetjew M."/>
            <person name="Finn R."/>
            <person name="Kale V."/>
            <person name="Holt S."/>
            <person name="Cochrane G."/>
            <person name="Meng A."/>
            <person name="Brown T."/>
            <person name="Cohen L."/>
        </authorList>
    </citation>
    <scope>NUCLEOTIDE SEQUENCE</scope>
    <source>
        <strain evidence="3">CCMP3105</strain>
    </source>
</reference>